<dbReference type="Proteomes" id="UP000318053">
    <property type="component" value="Unassembled WGS sequence"/>
</dbReference>
<dbReference type="AlphaFoldDB" id="A0A5C5WLJ1"/>
<reference evidence="2 3" key="1">
    <citation type="submission" date="2019-02" db="EMBL/GenBank/DDBJ databases">
        <title>Deep-cultivation of Planctomycetes and their phenomic and genomic characterization uncovers novel biology.</title>
        <authorList>
            <person name="Wiegand S."/>
            <person name="Jogler M."/>
            <person name="Boedeker C."/>
            <person name="Pinto D."/>
            <person name="Vollmers J."/>
            <person name="Rivas-Marin E."/>
            <person name="Kohn T."/>
            <person name="Peeters S.H."/>
            <person name="Heuer A."/>
            <person name="Rast P."/>
            <person name="Oberbeckmann S."/>
            <person name="Bunk B."/>
            <person name="Jeske O."/>
            <person name="Meyerdierks A."/>
            <person name="Storesund J.E."/>
            <person name="Kallscheuer N."/>
            <person name="Luecker S."/>
            <person name="Lage O.M."/>
            <person name="Pohl T."/>
            <person name="Merkel B.J."/>
            <person name="Hornburger P."/>
            <person name="Mueller R.-W."/>
            <person name="Bruemmer F."/>
            <person name="Labrenz M."/>
            <person name="Spormann A.M."/>
            <person name="Op Den Camp H."/>
            <person name="Overmann J."/>
            <person name="Amann R."/>
            <person name="Jetten M.S.M."/>
            <person name="Mascher T."/>
            <person name="Medema M.H."/>
            <person name="Devos D.P."/>
            <person name="Kaster A.-K."/>
            <person name="Ovreas L."/>
            <person name="Rohde M."/>
            <person name="Galperin M.Y."/>
            <person name="Jogler C."/>
        </authorList>
    </citation>
    <scope>NUCLEOTIDE SEQUENCE [LARGE SCALE GENOMIC DNA]</scope>
    <source>
        <strain evidence="2 3">CA85</strain>
    </source>
</reference>
<sequence>MRQRTPLQTSFRLLMNTCRNIEIVNSPWESPERASAVSVILSFPELHQHRSQIHQQNRRCRRTLATAAEPPQEMRGKDDRQATTPCRPSHSPISPIHDKAGGGLLKQRTINFCHSGRGDESKAAGLVASSTTKTDTYSSCVAKASFGNNLPDWHRPAAYGFA</sequence>
<evidence type="ECO:0000313" key="2">
    <source>
        <dbReference type="EMBL" id="TWT51656.1"/>
    </source>
</evidence>
<keyword evidence="3" id="KW-1185">Reference proteome</keyword>
<name>A0A5C5WLJ1_9BACT</name>
<organism evidence="2 3">
    <name type="scientific">Allorhodopirellula solitaria</name>
    <dbReference type="NCBI Taxonomy" id="2527987"/>
    <lineage>
        <taxon>Bacteria</taxon>
        <taxon>Pseudomonadati</taxon>
        <taxon>Planctomycetota</taxon>
        <taxon>Planctomycetia</taxon>
        <taxon>Pirellulales</taxon>
        <taxon>Pirellulaceae</taxon>
        <taxon>Allorhodopirellula</taxon>
    </lineage>
</organism>
<accession>A0A5C5WLJ1</accession>
<proteinExistence type="predicted"/>
<protein>
    <submittedName>
        <fullName evidence="2">Uncharacterized protein</fullName>
    </submittedName>
</protein>
<feature type="compositionally biased region" description="Basic and acidic residues" evidence="1">
    <location>
        <begin position="72"/>
        <end position="81"/>
    </location>
</feature>
<gene>
    <name evidence="2" type="ORF">CA85_52410</name>
</gene>
<feature type="region of interest" description="Disordered" evidence="1">
    <location>
        <begin position="65"/>
        <end position="101"/>
    </location>
</feature>
<evidence type="ECO:0000313" key="3">
    <source>
        <dbReference type="Proteomes" id="UP000318053"/>
    </source>
</evidence>
<dbReference type="EMBL" id="SJPK01000046">
    <property type="protein sequence ID" value="TWT51656.1"/>
    <property type="molecule type" value="Genomic_DNA"/>
</dbReference>
<evidence type="ECO:0000256" key="1">
    <source>
        <dbReference type="SAM" id="MobiDB-lite"/>
    </source>
</evidence>
<comment type="caution">
    <text evidence="2">The sequence shown here is derived from an EMBL/GenBank/DDBJ whole genome shotgun (WGS) entry which is preliminary data.</text>
</comment>